<organism evidence="3 4">
    <name type="scientific">Candidatus Saccharicenans subterraneus</name>
    <dbReference type="NCBI Taxonomy" id="2508984"/>
    <lineage>
        <taxon>Bacteria</taxon>
        <taxon>Candidatus Aminicenantota</taxon>
        <taxon>Candidatus Aminicenantia</taxon>
        <taxon>Candidatus Aminicenantales</taxon>
        <taxon>Candidatus Saccharicenantaceae</taxon>
        <taxon>Candidatus Saccharicenans</taxon>
    </lineage>
</organism>
<comment type="caution">
    <text evidence="3">The sequence shown here is derived from an EMBL/GenBank/DDBJ whole genome shotgun (WGS) entry which is preliminary data.</text>
</comment>
<dbReference type="InterPro" id="IPR019734">
    <property type="entry name" value="TPR_rpt"/>
</dbReference>
<accession>A0A3E2BP20</accession>
<proteinExistence type="predicted"/>
<reference evidence="3 4" key="1">
    <citation type="submission" date="2018-08" db="EMBL/GenBank/DDBJ databases">
        <title>Genome analysis of the thermophilic bacterium of the candidate phylum Aminicenantes from deep subsurface aquifer revealed its physiology and ecological role.</title>
        <authorList>
            <person name="Kadnikov V.V."/>
            <person name="Mardanov A.V."/>
            <person name="Beletsky A.V."/>
            <person name="Karnachuk O.V."/>
            <person name="Ravin N.V."/>
        </authorList>
    </citation>
    <scope>NUCLEOTIDE SEQUENCE [LARGE SCALE GENOMIC DNA]</scope>
    <source>
        <strain evidence="3">BY38</strain>
    </source>
</reference>
<name>A0A3E2BP20_9BACT</name>
<dbReference type="AlphaFoldDB" id="A0A3E2BP20"/>
<dbReference type="PANTHER" id="PTHR43751">
    <property type="entry name" value="SULFATASE"/>
    <property type="match status" value="1"/>
</dbReference>
<dbReference type="InterPro" id="IPR052701">
    <property type="entry name" value="GAG_Ulvan_Degrading_Sulfatases"/>
</dbReference>
<evidence type="ECO:0000313" key="4">
    <source>
        <dbReference type="Proteomes" id="UP000257323"/>
    </source>
</evidence>
<dbReference type="EMBL" id="QUAH01000003">
    <property type="protein sequence ID" value="RFT16479.1"/>
    <property type="molecule type" value="Genomic_DNA"/>
</dbReference>
<dbReference type="PANTHER" id="PTHR43751:SF3">
    <property type="entry name" value="SULFATASE N-TERMINAL DOMAIN-CONTAINING PROTEIN"/>
    <property type="match status" value="1"/>
</dbReference>
<dbReference type="Gene3D" id="3.40.720.10">
    <property type="entry name" value="Alkaline Phosphatase, subunit A"/>
    <property type="match status" value="2"/>
</dbReference>
<evidence type="ECO:0000313" key="3">
    <source>
        <dbReference type="EMBL" id="RFT16479.1"/>
    </source>
</evidence>
<keyword evidence="1" id="KW-0802">TPR repeat</keyword>
<dbReference type="Pfam" id="PF13429">
    <property type="entry name" value="TPR_15"/>
    <property type="match status" value="1"/>
</dbReference>
<dbReference type="Pfam" id="PF00884">
    <property type="entry name" value="Sulfatase"/>
    <property type="match status" value="1"/>
</dbReference>
<dbReference type="PROSITE" id="PS50293">
    <property type="entry name" value="TPR_REGION"/>
    <property type="match status" value="2"/>
</dbReference>
<sequence length="721" mass="80693">MITGERMKTGSDFKKILRAFLLPAALASLWTFLACSPSPGGPGQKANCLVITIDTLRADRLSSFGSTTVSTPDIDRMAAEGFRFTRCFAHTVTTLPSHANIFLGVLPPFHGVHDNANFVVPPGLTTMAEVFRQSGYQTAAIVGAYPLDRRFGLDRGFSLYDDDYGTQDFSRPVFVERPASVVVDRALGWLKTVSGPWFLWVHVFDPHYPYAPPEPFNSHFRNNPYDGEVAYVDRELGRLLAFLKQNNLIDQTVIILTGDHGESLGEHGEKTHGYLAYNSTLHVPLIIRAPGFKGGRSEEAVVSHVDIFPTVCDLLGLKKPAGLQGRSLLPVLRGKKLAARPVYFESLYPYYSRGWAPIYGYIDFPLKFIDSPVPELYDLERDFRELNNLAKGRDLKQERQRLLALREAAAGPEAAAARVSPSRESLDRLRSLGYLGGGATPKADFKPSEDVKSYLPYENRAEEAMSLFHQGGKVREAIELLQANLREKEDHDLSYSYLSSLYLETGRPEEALVVLRRGLEKLPGNYTIFLAYISTLLQLGQYEEVIGSTDRVQSFPQAQNDPEIWNSLGAAFLGRGRFDEALGHLEKALAVDPDFPAALSNRGFALLLKARYEKNRSTLDRAMDSFREAIAKNRSYAPAYNGLGAAYKTAGNTEAAISSWQQALQLDPNLDQVLYNLGFAYLEMGQKDRAREYLLKYKERVYRFLSPAEQRELDELINRTR</sequence>
<dbReference type="SUPFAM" id="SSF53649">
    <property type="entry name" value="Alkaline phosphatase-like"/>
    <property type="match status" value="1"/>
</dbReference>
<dbReference type="PROSITE" id="PS50005">
    <property type="entry name" value="TPR"/>
    <property type="match status" value="2"/>
</dbReference>
<dbReference type="Gene3D" id="1.25.40.10">
    <property type="entry name" value="Tetratricopeptide repeat domain"/>
    <property type="match status" value="2"/>
</dbReference>
<dbReference type="CDD" id="cd16148">
    <property type="entry name" value="sulfatase_like"/>
    <property type="match status" value="1"/>
</dbReference>
<dbReference type="Proteomes" id="UP000257323">
    <property type="component" value="Unassembled WGS sequence"/>
</dbReference>
<dbReference type="SUPFAM" id="SSF48452">
    <property type="entry name" value="TPR-like"/>
    <property type="match status" value="2"/>
</dbReference>
<dbReference type="Pfam" id="PF13414">
    <property type="entry name" value="TPR_11"/>
    <property type="match status" value="1"/>
</dbReference>
<feature type="repeat" description="TPR" evidence="1">
    <location>
        <begin position="637"/>
        <end position="670"/>
    </location>
</feature>
<dbReference type="InterPro" id="IPR017850">
    <property type="entry name" value="Alkaline_phosphatase_core_sf"/>
</dbReference>
<dbReference type="InterPro" id="IPR000917">
    <property type="entry name" value="Sulfatase_N"/>
</dbReference>
<protein>
    <submittedName>
        <fullName evidence="3">Choline-sulfatase</fullName>
    </submittedName>
</protein>
<gene>
    <name evidence="3" type="ORF">OP8BY_1657</name>
</gene>
<feature type="domain" description="Sulfatase N-terminal" evidence="2">
    <location>
        <begin position="47"/>
        <end position="316"/>
    </location>
</feature>
<feature type="repeat" description="TPR" evidence="1">
    <location>
        <begin position="562"/>
        <end position="595"/>
    </location>
</feature>
<evidence type="ECO:0000259" key="2">
    <source>
        <dbReference type="Pfam" id="PF00884"/>
    </source>
</evidence>
<dbReference type="PROSITE" id="PS51257">
    <property type="entry name" value="PROKAR_LIPOPROTEIN"/>
    <property type="match status" value="1"/>
</dbReference>
<dbReference type="InterPro" id="IPR011990">
    <property type="entry name" value="TPR-like_helical_dom_sf"/>
</dbReference>
<dbReference type="SMART" id="SM00028">
    <property type="entry name" value="TPR"/>
    <property type="match status" value="5"/>
</dbReference>
<evidence type="ECO:0000256" key="1">
    <source>
        <dbReference type="PROSITE-ProRule" id="PRU00339"/>
    </source>
</evidence>